<sequence>MKLSVKFLFSSLLFLAYAALSKAHIEVFDEYWQRKVAQAHNNTLKAYIPNPEFVVNQFNCAANL</sequence>
<dbReference type="EMBL" id="CP136894">
    <property type="protein sequence ID" value="WOL08317.1"/>
    <property type="molecule type" value="Genomic_DNA"/>
</dbReference>
<comment type="similarity">
    <text evidence="1">Belongs to the polysaccharide lyase 1 family.</text>
</comment>
<feature type="domain" description="Pectate lyase N-terminal" evidence="3">
    <location>
        <begin position="24"/>
        <end position="62"/>
    </location>
</feature>
<gene>
    <name evidence="4" type="ORF">Cni_G17070</name>
</gene>
<evidence type="ECO:0000313" key="4">
    <source>
        <dbReference type="EMBL" id="WOL08317.1"/>
    </source>
</evidence>
<evidence type="ECO:0000256" key="1">
    <source>
        <dbReference type="ARBA" id="ARBA00010980"/>
    </source>
</evidence>
<feature type="signal peptide" evidence="2">
    <location>
        <begin position="1"/>
        <end position="23"/>
    </location>
</feature>
<protein>
    <submittedName>
        <fullName evidence="4">Pectate lyase-like</fullName>
    </submittedName>
</protein>
<dbReference type="Proteomes" id="UP001327560">
    <property type="component" value="Chromosome 5"/>
</dbReference>
<proteinExistence type="inferred from homology"/>
<dbReference type="AlphaFoldDB" id="A0AAQ3KHT3"/>
<evidence type="ECO:0000313" key="5">
    <source>
        <dbReference type="Proteomes" id="UP001327560"/>
    </source>
</evidence>
<evidence type="ECO:0000259" key="3">
    <source>
        <dbReference type="Pfam" id="PF04431"/>
    </source>
</evidence>
<keyword evidence="4" id="KW-0456">Lyase</keyword>
<reference evidence="4 5" key="1">
    <citation type="submission" date="2023-10" db="EMBL/GenBank/DDBJ databases">
        <title>Chromosome-scale genome assembly provides insights into flower coloration mechanisms of Canna indica.</title>
        <authorList>
            <person name="Li C."/>
        </authorList>
    </citation>
    <scope>NUCLEOTIDE SEQUENCE [LARGE SCALE GENOMIC DNA]</scope>
    <source>
        <tissue evidence="4">Flower</tissue>
    </source>
</reference>
<dbReference type="Pfam" id="PF04431">
    <property type="entry name" value="Pec_lyase_N"/>
    <property type="match status" value="1"/>
</dbReference>
<keyword evidence="5" id="KW-1185">Reference proteome</keyword>
<evidence type="ECO:0000256" key="2">
    <source>
        <dbReference type="SAM" id="SignalP"/>
    </source>
</evidence>
<dbReference type="GO" id="GO:0030570">
    <property type="term" value="F:pectate lyase activity"/>
    <property type="evidence" value="ECO:0007669"/>
    <property type="project" value="InterPro"/>
</dbReference>
<name>A0AAQ3KHT3_9LILI</name>
<accession>A0AAQ3KHT3</accession>
<dbReference type="InterPro" id="IPR007524">
    <property type="entry name" value="Pec_lyase_N"/>
</dbReference>
<feature type="chain" id="PRO_5042857464" evidence="2">
    <location>
        <begin position="24"/>
        <end position="64"/>
    </location>
</feature>
<keyword evidence="2" id="KW-0732">Signal</keyword>
<organism evidence="4 5">
    <name type="scientific">Canna indica</name>
    <name type="common">Indian-shot</name>
    <dbReference type="NCBI Taxonomy" id="4628"/>
    <lineage>
        <taxon>Eukaryota</taxon>
        <taxon>Viridiplantae</taxon>
        <taxon>Streptophyta</taxon>
        <taxon>Embryophyta</taxon>
        <taxon>Tracheophyta</taxon>
        <taxon>Spermatophyta</taxon>
        <taxon>Magnoliopsida</taxon>
        <taxon>Liliopsida</taxon>
        <taxon>Zingiberales</taxon>
        <taxon>Cannaceae</taxon>
        <taxon>Canna</taxon>
    </lineage>
</organism>